<evidence type="ECO:0000256" key="7">
    <source>
        <dbReference type="ARBA" id="ARBA00022833"/>
    </source>
</evidence>
<dbReference type="InterPro" id="IPR003730">
    <property type="entry name" value="Cu_polyphenol_OxRdtase"/>
</dbReference>
<comment type="catalytic activity">
    <reaction evidence="10">
        <text>adenosine + phosphate = alpha-D-ribose 1-phosphate + adenine</text>
        <dbReference type="Rhea" id="RHEA:27642"/>
        <dbReference type="ChEBI" id="CHEBI:16335"/>
        <dbReference type="ChEBI" id="CHEBI:16708"/>
        <dbReference type="ChEBI" id="CHEBI:43474"/>
        <dbReference type="ChEBI" id="CHEBI:57720"/>
        <dbReference type="EC" id="2.4.2.1"/>
    </reaction>
    <physiologicalReaction direction="left-to-right" evidence="10">
        <dbReference type="Rhea" id="RHEA:27643"/>
    </physiologicalReaction>
</comment>
<evidence type="ECO:0000313" key="12">
    <source>
        <dbReference type="EMBL" id="WQQ25008.1"/>
    </source>
</evidence>
<name>A0ABZ0ZLD6_9ACTN</name>
<evidence type="ECO:0000256" key="6">
    <source>
        <dbReference type="ARBA" id="ARBA00022801"/>
    </source>
</evidence>
<proteinExistence type="inferred from homology"/>
<dbReference type="PANTHER" id="PTHR30616">
    <property type="entry name" value="UNCHARACTERIZED PROTEIN YFIH"/>
    <property type="match status" value="1"/>
</dbReference>
<dbReference type="Proteomes" id="UP001327225">
    <property type="component" value="Chromosome"/>
</dbReference>
<keyword evidence="13" id="KW-1185">Reference proteome</keyword>
<dbReference type="PANTHER" id="PTHR30616:SF2">
    <property type="entry name" value="PURINE NUCLEOSIDE PHOSPHORYLASE LACC1"/>
    <property type="match status" value="1"/>
</dbReference>
<protein>
    <submittedName>
        <fullName evidence="12">Polyphenol oxidase family protein</fullName>
    </submittedName>
</protein>
<evidence type="ECO:0000256" key="1">
    <source>
        <dbReference type="ARBA" id="ARBA00000553"/>
    </source>
</evidence>
<organism evidence="12 13">
    <name type="scientific">Nocardioides bizhenqiangii</name>
    <dbReference type="NCBI Taxonomy" id="3095076"/>
    <lineage>
        <taxon>Bacteria</taxon>
        <taxon>Bacillati</taxon>
        <taxon>Actinomycetota</taxon>
        <taxon>Actinomycetes</taxon>
        <taxon>Propionibacteriales</taxon>
        <taxon>Nocardioidaceae</taxon>
        <taxon>Nocardioides</taxon>
    </lineage>
</organism>
<keyword evidence="8" id="KW-0186">Copper</keyword>
<dbReference type="RefSeq" id="WP_322936548.1">
    <property type="nucleotide sequence ID" value="NZ_CP141059.1"/>
</dbReference>
<keyword evidence="6" id="KW-0378">Hydrolase</keyword>
<evidence type="ECO:0000256" key="8">
    <source>
        <dbReference type="ARBA" id="ARBA00023008"/>
    </source>
</evidence>
<dbReference type="InterPro" id="IPR038371">
    <property type="entry name" value="Cu_polyphenol_OxRdtase_sf"/>
</dbReference>
<evidence type="ECO:0000256" key="5">
    <source>
        <dbReference type="ARBA" id="ARBA00022723"/>
    </source>
</evidence>
<reference evidence="13" key="1">
    <citation type="submission" date="2023-12" db="EMBL/GenBank/DDBJ databases">
        <title>Novel species in genus Nocardioides.</title>
        <authorList>
            <person name="Zhou H."/>
        </authorList>
    </citation>
    <scope>NUCLEOTIDE SEQUENCE [LARGE SCALE GENOMIC DNA]</scope>
    <source>
        <strain evidence="13">HM61</strain>
    </source>
</reference>
<gene>
    <name evidence="12" type="ORF">SHK19_13645</name>
</gene>
<keyword evidence="5" id="KW-0479">Metal-binding</keyword>
<comment type="catalytic activity">
    <reaction evidence="1">
        <text>inosine + phosphate = alpha-D-ribose 1-phosphate + hypoxanthine</text>
        <dbReference type="Rhea" id="RHEA:27646"/>
        <dbReference type="ChEBI" id="CHEBI:17368"/>
        <dbReference type="ChEBI" id="CHEBI:17596"/>
        <dbReference type="ChEBI" id="CHEBI:43474"/>
        <dbReference type="ChEBI" id="CHEBI:57720"/>
        <dbReference type="EC" id="2.4.2.1"/>
    </reaction>
    <physiologicalReaction direction="left-to-right" evidence="1">
        <dbReference type="Rhea" id="RHEA:27647"/>
    </physiologicalReaction>
</comment>
<evidence type="ECO:0000256" key="9">
    <source>
        <dbReference type="ARBA" id="ARBA00047989"/>
    </source>
</evidence>
<dbReference type="SUPFAM" id="SSF64438">
    <property type="entry name" value="CNF1/YfiH-like putative cysteine hydrolases"/>
    <property type="match status" value="1"/>
</dbReference>
<evidence type="ECO:0000256" key="11">
    <source>
        <dbReference type="ARBA" id="ARBA00049893"/>
    </source>
</evidence>
<evidence type="ECO:0000313" key="13">
    <source>
        <dbReference type="Proteomes" id="UP001327225"/>
    </source>
</evidence>
<evidence type="ECO:0000256" key="2">
    <source>
        <dbReference type="ARBA" id="ARBA00003215"/>
    </source>
</evidence>
<dbReference type="InterPro" id="IPR011324">
    <property type="entry name" value="Cytotoxic_necrot_fac-like_cat"/>
</dbReference>
<evidence type="ECO:0000256" key="4">
    <source>
        <dbReference type="ARBA" id="ARBA00022679"/>
    </source>
</evidence>
<comment type="similarity">
    <text evidence="3">Belongs to the purine nucleoside phosphorylase YfiH/LACC1 family.</text>
</comment>
<dbReference type="Gene3D" id="3.60.140.10">
    <property type="entry name" value="CNF1/YfiH-like putative cysteine hydrolases"/>
    <property type="match status" value="1"/>
</dbReference>
<comment type="function">
    <text evidence="2">Purine nucleoside enzyme that catalyzes the phosphorolysis of adenosine and inosine nucleosides, yielding D-ribose 1-phosphate and the respective free bases, adenine and hypoxanthine. Also catalyzes the phosphorolysis of S-methyl-5'-thioadenosine into adenine and S-methyl-5-thio-alpha-D-ribose 1-phosphate. Also has adenosine deaminase activity.</text>
</comment>
<dbReference type="Pfam" id="PF02578">
    <property type="entry name" value="Cu-oxidase_4"/>
    <property type="match status" value="1"/>
</dbReference>
<keyword evidence="7" id="KW-0862">Zinc</keyword>
<dbReference type="CDD" id="cd16833">
    <property type="entry name" value="YfiH"/>
    <property type="match status" value="1"/>
</dbReference>
<evidence type="ECO:0000256" key="3">
    <source>
        <dbReference type="ARBA" id="ARBA00007353"/>
    </source>
</evidence>
<sequence>MFAFRDTCALDPDLLDGVRVEVAFTDATVDLQGEKDGFALALATVVEATGVPFARLSQVHGADIVTVVDEPPAGPSDDVPSADALVTTRPRTGLMVRVADCVPVVLADPGAGVIGAAHAGRLGMALDIVGKTVERMRSLGAADVRAWIGPHVCGRCYEVPESMRREVGAVVPAAMSETSWGTPALDLGAGIEAQLAAAGVPAVRVGRCTLEDETLHSFRRDGARAGRFAGLVWIP</sequence>
<comment type="catalytic activity">
    <reaction evidence="9">
        <text>adenosine + H2O + H(+) = inosine + NH4(+)</text>
        <dbReference type="Rhea" id="RHEA:24408"/>
        <dbReference type="ChEBI" id="CHEBI:15377"/>
        <dbReference type="ChEBI" id="CHEBI:15378"/>
        <dbReference type="ChEBI" id="CHEBI:16335"/>
        <dbReference type="ChEBI" id="CHEBI:17596"/>
        <dbReference type="ChEBI" id="CHEBI:28938"/>
        <dbReference type="EC" id="3.5.4.4"/>
    </reaction>
    <physiologicalReaction direction="left-to-right" evidence="9">
        <dbReference type="Rhea" id="RHEA:24409"/>
    </physiologicalReaction>
</comment>
<evidence type="ECO:0000256" key="10">
    <source>
        <dbReference type="ARBA" id="ARBA00048968"/>
    </source>
</evidence>
<accession>A0ABZ0ZLD6</accession>
<keyword evidence="4" id="KW-0808">Transferase</keyword>
<dbReference type="EMBL" id="CP141059">
    <property type="protein sequence ID" value="WQQ25008.1"/>
    <property type="molecule type" value="Genomic_DNA"/>
</dbReference>
<comment type="catalytic activity">
    <reaction evidence="11">
        <text>S-methyl-5'-thioadenosine + phosphate = 5-(methylsulfanyl)-alpha-D-ribose 1-phosphate + adenine</text>
        <dbReference type="Rhea" id="RHEA:11852"/>
        <dbReference type="ChEBI" id="CHEBI:16708"/>
        <dbReference type="ChEBI" id="CHEBI:17509"/>
        <dbReference type="ChEBI" id="CHEBI:43474"/>
        <dbReference type="ChEBI" id="CHEBI:58533"/>
        <dbReference type="EC" id="2.4.2.28"/>
    </reaction>
    <physiologicalReaction direction="left-to-right" evidence="11">
        <dbReference type="Rhea" id="RHEA:11853"/>
    </physiologicalReaction>
</comment>